<sequence>MNWLLMLLAFALGALVTWLWSVRTVTRVIPASEYDAHLASLGVDDEDEVEVDDDADRIEVDEDAEADRRGFYTERDDVREDEVDLVDAETDGAHALGDDEDAVVADEVHDEDAELVEADADADRVDVHDEEGAGAHPLGEDDLDDDVQPVTGASDHTQAIPVVDGEDAADADSPYGPGSALPAEDGSGPEGWAIKGNADSGLFHTEDSPGYANTRAEVWFADEESAVAAGFRHWDRKQR</sequence>
<dbReference type="OrthoDB" id="4871889at2"/>
<comment type="caution">
    <text evidence="2">The sequence shown here is derived from an EMBL/GenBank/DDBJ whole genome shotgun (WGS) entry which is preliminary data.</text>
</comment>
<gene>
    <name evidence="2" type="ORF">CYJ76_06165</name>
</gene>
<dbReference type="RefSeq" id="WP_070705113.1">
    <property type="nucleotide sequence ID" value="NZ_JBHLVH010000001.1"/>
</dbReference>
<dbReference type="AlphaFoldDB" id="A0A2I1PB20"/>
<feature type="region of interest" description="Disordered" evidence="1">
    <location>
        <begin position="131"/>
        <end position="209"/>
    </location>
</feature>
<evidence type="ECO:0000313" key="3">
    <source>
        <dbReference type="Proteomes" id="UP000234206"/>
    </source>
</evidence>
<proteinExistence type="predicted"/>
<name>A0A2I1PB20_9MICO</name>
<keyword evidence="3" id="KW-1185">Reference proteome</keyword>
<evidence type="ECO:0000256" key="1">
    <source>
        <dbReference type="SAM" id="MobiDB-lite"/>
    </source>
</evidence>
<dbReference type="EMBL" id="PKIZ01000009">
    <property type="protein sequence ID" value="PKZ41818.1"/>
    <property type="molecule type" value="Genomic_DNA"/>
</dbReference>
<evidence type="ECO:0000313" key="2">
    <source>
        <dbReference type="EMBL" id="PKZ41818.1"/>
    </source>
</evidence>
<dbReference type="Proteomes" id="UP000234206">
    <property type="component" value="Unassembled WGS sequence"/>
</dbReference>
<reference evidence="2 3" key="1">
    <citation type="submission" date="2017-12" db="EMBL/GenBank/DDBJ databases">
        <title>Phylogenetic diversity of female urinary microbiome.</title>
        <authorList>
            <person name="Thomas-White K."/>
            <person name="Wolfe A.J."/>
        </authorList>
    </citation>
    <scope>NUCLEOTIDE SEQUENCE [LARGE SCALE GENOMIC DNA]</scope>
    <source>
        <strain evidence="2 3">UMB1298</strain>
    </source>
</reference>
<accession>A0A2I1PB20</accession>
<organism evidence="2 3">
    <name type="scientific">Kytococcus schroeteri</name>
    <dbReference type="NCBI Taxonomy" id="138300"/>
    <lineage>
        <taxon>Bacteria</taxon>
        <taxon>Bacillati</taxon>
        <taxon>Actinomycetota</taxon>
        <taxon>Actinomycetes</taxon>
        <taxon>Micrococcales</taxon>
        <taxon>Kytococcaceae</taxon>
        <taxon>Kytococcus</taxon>
    </lineage>
</organism>
<protein>
    <submittedName>
        <fullName evidence="2">Uncharacterized protein</fullName>
    </submittedName>
</protein>